<dbReference type="GO" id="GO:0005840">
    <property type="term" value="C:ribosome"/>
    <property type="evidence" value="ECO:0007669"/>
    <property type="project" value="UniProtKB-KW"/>
</dbReference>
<dbReference type="AlphaFoldDB" id="A0A430ASL1"/>
<keyword evidence="3" id="KW-1185">Reference proteome</keyword>
<dbReference type="Pfam" id="PF01248">
    <property type="entry name" value="Ribosomal_L7Ae"/>
    <property type="match status" value="1"/>
</dbReference>
<dbReference type="NCBIfam" id="NF005585">
    <property type="entry name" value="PRK07283.1"/>
    <property type="match status" value="1"/>
</dbReference>
<evidence type="ECO:0000259" key="1">
    <source>
        <dbReference type="Pfam" id="PF01248"/>
    </source>
</evidence>
<dbReference type="InterPro" id="IPR029064">
    <property type="entry name" value="Ribosomal_eL30-like_sf"/>
</dbReference>
<dbReference type="SUPFAM" id="SSF55315">
    <property type="entry name" value="L30e-like"/>
    <property type="match status" value="1"/>
</dbReference>
<keyword evidence="2" id="KW-0689">Ribosomal protein</keyword>
<evidence type="ECO:0000313" key="3">
    <source>
        <dbReference type="Proteomes" id="UP000287605"/>
    </source>
</evidence>
<dbReference type="OrthoDB" id="9794863at2"/>
<keyword evidence="2" id="KW-0687">Ribonucleoprotein</keyword>
<reference evidence="2 3" key="1">
    <citation type="submission" date="2017-05" db="EMBL/GenBank/DDBJ databases">
        <title>Vagococcus spp. assemblies.</title>
        <authorList>
            <person name="Gulvik C.A."/>
        </authorList>
    </citation>
    <scope>NUCLEOTIDE SEQUENCE [LARGE SCALE GENOMIC DNA]</scope>
    <source>
        <strain evidence="2 3">CCUG 51432</strain>
    </source>
</reference>
<protein>
    <submittedName>
        <fullName evidence="2">50S ribosomal protein L7</fullName>
    </submittedName>
</protein>
<dbReference type="Gene3D" id="3.30.1330.30">
    <property type="match status" value="1"/>
</dbReference>
<sequence>MNNREKALNLLGMATRAGKIVSGEGLVLQDIRARKVQLVLLAEDASANTRKKLTDKCSHYQIPCYSLFTQTEISQAIGKTRMVCGVKDKGFAEKLRELISS</sequence>
<organism evidence="2 3">
    <name type="scientific">Vagococcus elongatus</name>
    <dbReference type="NCBI Taxonomy" id="180344"/>
    <lineage>
        <taxon>Bacteria</taxon>
        <taxon>Bacillati</taxon>
        <taxon>Bacillota</taxon>
        <taxon>Bacilli</taxon>
        <taxon>Lactobacillales</taxon>
        <taxon>Enterococcaceae</taxon>
        <taxon>Vagococcus</taxon>
    </lineage>
</organism>
<dbReference type="RefSeq" id="WP_126809358.1">
    <property type="nucleotide sequence ID" value="NZ_NGKA01000012.1"/>
</dbReference>
<dbReference type="EMBL" id="NGKA01000012">
    <property type="protein sequence ID" value="RSU11034.1"/>
    <property type="molecule type" value="Genomic_DNA"/>
</dbReference>
<comment type="caution">
    <text evidence="2">The sequence shown here is derived from an EMBL/GenBank/DDBJ whole genome shotgun (WGS) entry which is preliminary data.</text>
</comment>
<dbReference type="InterPro" id="IPR004038">
    <property type="entry name" value="Ribosomal_eL8/eL30/eS12/Gad45"/>
</dbReference>
<accession>A0A430ASL1</accession>
<evidence type="ECO:0000313" key="2">
    <source>
        <dbReference type="EMBL" id="RSU11034.1"/>
    </source>
</evidence>
<name>A0A430ASL1_9ENTE</name>
<dbReference type="Proteomes" id="UP000287605">
    <property type="component" value="Unassembled WGS sequence"/>
</dbReference>
<proteinExistence type="predicted"/>
<feature type="domain" description="Ribosomal protein eL8/eL30/eS12/Gadd45" evidence="1">
    <location>
        <begin position="7"/>
        <end position="92"/>
    </location>
</feature>
<gene>
    <name evidence="2" type="ORF">CBF29_08720</name>
</gene>